<evidence type="ECO:0000313" key="3">
    <source>
        <dbReference type="EMBL" id="KAL1505709.1"/>
    </source>
</evidence>
<dbReference type="Proteomes" id="UP001566132">
    <property type="component" value="Unassembled WGS sequence"/>
</dbReference>
<evidence type="ECO:0000259" key="1">
    <source>
        <dbReference type="Pfam" id="PF21787"/>
    </source>
</evidence>
<gene>
    <name evidence="3" type="ORF">ABEB36_005213</name>
</gene>
<evidence type="ECO:0000259" key="2">
    <source>
        <dbReference type="Pfam" id="PF21788"/>
    </source>
</evidence>
<dbReference type="InterPro" id="IPR048366">
    <property type="entry name" value="TNP-like_GBD"/>
</dbReference>
<evidence type="ECO:0000313" key="4">
    <source>
        <dbReference type="Proteomes" id="UP001566132"/>
    </source>
</evidence>
<feature type="domain" description="Transposable element P transposase-like RNase H" evidence="1">
    <location>
        <begin position="7"/>
        <end position="106"/>
    </location>
</feature>
<evidence type="ECO:0008006" key="5">
    <source>
        <dbReference type="Google" id="ProtNLM"/>
    </source>
</evidence>
<sequence>MIVEKTELSEVQKLCVLSFDEMKIKKCYMYDKANDATLQPYNYVQVAILRGLVGNWKQPIFYDYDCAMSKAKLFEIISFVEKAGFPIVAVVSDLGGGNRALHKELGITMQQTWFLSPVSNQKIYCFADVPHLIKLLRNHFVDDGFLLNSVEINKDIIERVIQLTTSTDLNIAHKISMDTLHVKGCQRQKVKFATKLFSHTISRAITRCGMLEGLSEQNWIVCANFFKDVILKKVNILYLFFYFVYIF</sequence>
<accession>A0ABD1F189</accession>
<dbReference type="Pfam" id="PF21787">
    <property type="entry name" value="TNP-like_RNaseH_N"/>
    <property type="match status" value="1"/>
</dbReference>
<protein>
    <recommendedName>
        <fullName evidence="5">Transposable element P transposase</fullName>
    </recommendedName>
</protein>
<reference evidence="3 4" key="1">
    <citation type="submission" date="2024-05" db="EMBL/GenBank/DDBJ databases">
        <title>Genetic variation in Jamaican populations of the coffee berry borer (Hypothenemus hampei).</title>
        <authorList>
            <person name="Errbii M."/>
            <person name="Myrie A."/>
        </authorList>
    </citation>
    <scope>NUCLEOTIDE SEQUENCE [LARGE SCALE GENOMIC DNA]</scope>
    <source>
        <strain evidence="3">JA-Hopewell-2020-01-JO</strain>
        <tissue evidence="3">Whole body</tissue>
    </source>
</reference>
<organism evidence="3 4">
    <name type="scientific">Hypothenemus hampei</name>
    <name type="common">Coffee berry borer</name>
    <dbReference type="NCBI Taxonomy" id="57062"/>
    <lineage>
        <taxon>Eukaryota</taxon>
        <taxon>Metazoa</taxon>
        <taxon>Ecdysozoa</taxon>
        <taxon>Arthropoda</taxon>
        <taxon>Hexapoda</taxon>
        <taxon>Insecta</taxon>
        <taxon>Pterygota</taxon>
        <taxon>Neoptera</taxon>
        <taxon>Endopterygota</taxon>
        <taxon>Coleoptera</taxon>
        <taxon>Polyphaga</taxon>
        <taxon>Cucujiformia</taxon>
        <taxon>Curculionidae</taxon>
        <taxon>Scolytinae</taxon>
        <taxon>Hypothenemus</taxon>
    </lineage>
</organism>
<dbReference type="InterPro" id="IPR048365">
    <property type="entry name" value="TNP-like_RNaseH_N"/>
</dbReference>
<feature type="domain" description="Transposable element P transposase-like GTP-binding insertion" evidence="2">
    <location>
        <begin position="131"/>
        <end position="211"/>
    </location>
</feature>
<dbReference type="AlphaFoldDB" id="A0ABD1F189"/>
<dbReference type="Pfam" id="PF21788">
    <property type="entry name" value="TNP-like_GBD"/>
    <property type="match status" value="1"/>
</dbReference>
<proteinExistence type="predicted"/>
<dbReference type="EMBL" id="JBDJPC010000004">
    <property type="protein sequence ID" value="KAL1505709.1"/>
    <property type="molecule type" value="Genomic_DNA"/>
</dbReference>
<name>A0ABD1F189_HYPHA</name>
<comment type="caution">
    <text evidence="3">The sequence shown here is derived from an EMBL/GenBank/DDBJ whole genome shotgun (WGS) entry which is preliminary data.</text>
</comment>
<keyword evidence="4" id="KW-1185">Reference proteome</keyword>